<dbReference type="HAMAP" id="MF_01398">
    <property type="entry name" value="ATP_synth_b_bprime"/>
    <property type="match status" value="1"/>
</dbReference>
<dbReference type="GO" id="GO:0045259">
    <property type="term" value="C:proton-transporting ATP synthase complex"/>
    <property type="evidence" value="ECO:0007669"/>
    <property type="project" value="UniProtKB-KW"/>
</dbReference>
<comment type="function">
    <text evidence="11">Component of the F(0) channel, it forms part of the peripheral stalk, linking F(1) to F(0). The b'-subunit is a diverged and duplicated form of b found in plants and photosynthetic bacteria.</text>
</comment>
<evidence type="ECO:0000313" key="17">
    <source>
        <dbReference type="EMBL" id="AEH62453.1"/>
    </source>
</evidence>
<sequence length="212" mass="22824">MANTTQTSAPASPATSEAMPQTAPAAPKVTATTEAPGGVQPEAHESTFLGLSGPAWVSASIIVFLLVLVWKKVPSIITSGLDKQIDEIRTRLGDAERLRKEAEALKAEYDEKTRQATSEAEAIIERAKEDASSIIADAKIQSQQLVERRQKMATEQIAAAEQEAVAEIRQTAAKLALQAATQIIQKQNDASHDKVLIDQTIDSLKQQGTRLN</sequence>
<dbReference type="KEGG" id="zmm:Zmob_0609"/>
<dbReference type="EMBL" id="CP002850">
    <property type="protein sequence ID" value="AEH62453.1"/>
    <property type="molecule type" value="Genomic_DNA"/>
</dbReference>
<feature type="transmembrane region" description="Helical" evidence="13">
    <location>
        <begin position="48"/>
        <end position="70"/>
    </location>
</feature>
<dbReference type="AlphaFoldDB" id="A0A0H3G158"/>
<evidence type="ECO:0000256" key="2">
    <source>
        <dbReference type="ARBA" id="ARBA00022448"/>
    </source>
</evidence>
<keyword evidence="2 13" id="KW-0813">Transport</keyword>
<evidence type="ECO:0000256" key="15">
    <source>
        <dbReference type="SAM" id="Coils"/>
    </source>
</evidence>
<accession>A0A0H3G158</accession>
<evidence type="ECO:0000256" key="1">
    <source>
        <dbReference type="ARBA" id="ARBA00005513"/>
    </source>
</evidence>
<dbReference type="HOGENOM" id="CLU_079215_6_0_5"/>
<dbReference type="eggNOG" id="COG0711">
    <property type="taxonomic scope" value="Bacteria"/>
</dbReference>
<keyword evidence="13" id="KW-0997">Cell inner membrane</keyword>
<reference evidence="17 18" key="1">
    <citation type="journal article" date="2011" name="J. Bacteriol.">
        <title>Genome sequence of the ethanol-producing Zymomonas mobilis subsp. mobilis lectotype strain ATCC 10988.</title>
        <authorList>
            <person name="Pappas K.M."/>
            <person name="Kouvelis V.N."/>
            <person name="Saunders E."/>
            <person name="Brettin T.S."/>
            <person name="Bruce D."/>
            <person name="Detter C."/>
            <person name="Balakireva M."/>
            <person name="Han C.S."/>
            <person name="Savvakis G."/>
            <person name="Kyrpides N.C."/>
            <person name="Typas M.A."/>
        </authorList>
    </citation>
    <scope>NUCLEOTIDE SEQUENCE [LARGE SCALE GENOMIC DNA]</scope>
    <source>
        <strain evidence="18">ATCC 10988 / DSM 424 / CCUG 17860 / LMG 404 / NCIMB 8938 / NRRL B-806 / ZM1</strain>
    </source>
</reference>
<evidence type="ECO:0000256" key="12">
    <source>
        <dbReference type="ARBA" id="ARBA00037847"/>
    </source>
</evidence>
<keyword evidence="4 13" id="KW-0812">Transmembrane</keyword>
<evidence type="ECO:0000256" key="3">
    <source>
        <dbReference type="ARBA" id="ARBA00022547"/>
    </source>
</evidence>
<keyword evidence="3 13" id="KW-0138">CF(0)</keyword>
<dbReference type="GO" id="GO:0012505">
    <property type="term" value="C:endomembrane system"/>
    <property type="evidence" value="ECO:0007669"/>
    <property type="project" value="UniProtKB-SubCell"/>
</dbReference>
<comment type="function">
    <text evidence="10 13">F(1)F(0) ATP synthase produces ATP from ADP in the presence of a proton or sodium gradient. F-type ATPases consist of two structural domains, F(1) containing the extramembraneous catalytic core and F(0) containing the membrane proton channel, linked together by a central stalk and a peripheral stalk. During catalysis, ATP synthesis in the catalytic domain of F(1) is coupled via a rotary mechanism of the central stalk subunits to proton translocation.</text>
</comment>
<keyword evidence="9 13" id="KW-0066">ATP synthesis</keyword>
<evidence type="ECO:0000256" key="13">
    <source>
        <dbReference type="HAMAP-Rule" id="MF_01398"/>
    </source>
</evidence>
<feature type="region of interest" description="Disordered" evidence="16">
    <location>
        <begin position="1"/>
        <end position="41"/>
    </location>
</feature>
<keyword evidence="6 13" id="KW-1133">Transmembrane helix</keyword>
<dbReference type="RefSeq" id="WP_012817205.1">
    <property type="nucleotide sequence ID" value="NC_017262.1"/>
</dbReference>
<keyword evidence="8 13" id="KW-0472">Membrane</keyword>
<evidence type="ECO:0000256" key="7">
    <source>
        <dbReference type="ARBA" id="ARBA00023065"/>
    </source>
</evidence>
<dbReference type="PANTHER" id="PTHR33445:SF1">
    <property type="entry name" value="ATP SYNTHASE SUBUNIT B"/>
    <property type="match status" value="1"/>
</dbReference>
<evidence type="ECO:0000256" key="4">
    <source>
        <dbReference type="ARBA" id="ARBA00022692"/>
    </source>
</evidence>
<keyword evidence="5 13" id="KW-0375">Hydrogen ion transport</keyword>
<proteinExistence type="inferred from homology"/>
<dbReference type="InterPro" id="IPR002146">
    <property type="entry name" value="ATP_synth_b/b'su_bac/chlpt"/>
</dbReference>
<evidence type="ECO:0000256" key="11">
    <source>
        <dbReference type="ARBA" id="ARBA00025614"/>
    </source>
</evidence>
<dbReference type="GO" id="GO:0046961">
    <property type="term" value="F:proton-transporting ATPase activity, rotational mechanism"/>
    <property type="evidence" value="ECO:0007669"/>
    <property type="project" value="TreeGrafter"/>
</dbReference>
<evidence type="ECO:0000256" key="10">
    <source>
        <dbReference type="ARBA" id="ARBA00025198"/>
    </source>
</evidence>
<dbReference type="CDD" id="cd06503">
    <property type="entry name" value="ATP-synt_Fo_b"/>
    <property type="match status" value="1"/>
</dbReference>
<dbReference type="GO" id="GO:0005886">
    <property type="term" value="C:plasma membrane"/>
    <property type="evidence" value="ECO:0007669"/>
    <property type="project" value="UniProtKB-SubCell"/>
</dbReference>
<keyword evidence="15" id="KW-0175">Coiled coil</keyword>
<protein>
    <recommendedName>
        <fullName evidence="13">ATP synthase subunit b</fullName>
    </recommendedName>
    <alternativeName>
        <fullName evidence="13">ATP synthase F(0) sector subunit b</fullName>
    </alternativeName>
    <alternativeName>
        <fullName evidence="13">ATPase subunit I</fullName>
    </alternativeName>
    <alternativeName>
        <fullName evidence="13">F-type ATPase subunit b</fullName>
        <shortName evidence="13">F-ATPase subunit b</shortName>
    </alternativeName>
</protein>
<evidence type="ECO:0000256" key="16">
    <source>
        <dbReference type="SAM" id="MobiDB-lite"/>
    </source>
</evidence>
<evidence type="ECO:0000256" key="14">
    <source>
        <dbReference type="RuleBase" id="RU003848"/>
    </source>
</evidence>
<dbReference type="InterPro" id="IPR050059">
    <property type="entry name" value="ATP_synthase_B_chain"/>
</dbReference>
<evidence type="ECO:0000313" key="18">
    <source>
        <dbReference type="Proteomes" id="UP000001494"/>
    </source>
</evidence>
<comment type="subunit">
    <text evidence="13">F-type ATPases have 2 components, F(1) - the catalytic core - and F(0) - the membrane proton channel. F(1) has five subunits: alpha(3), beta(3), gamma(1), delta(1), epsilon(1). F(0) has three main subunits: a(1), b(2) and c(10-14). The alpha and beta chains form an alternating ring which encloses part of the gamma chain. F(1) is attached to F(0) by a central stalk formed by the gamma and epsilon chains, while a peripheral stalk is formed by the delta and b chains.</text>
</comment>
<evidence type="ECO:0000256" key="9">
    <source>
        <dbReference type="ARBA" id="ARBA00023310"/>
    </source>
</evidence>
<dbReference type="Proteomes" id="UP000001494">
    <property type="component" value="Chromosome"/>
</dbReference>
<feature type="coiled-coil region" evidence="15">
    <location>
        <begin position="85"/>
        <end position="119"/>
    </location>
</feature>
<gene>
    <name evidence="13" type="primary">atpF</name>
    <name evidence="17" type="ordered locus">Zmob_0609</name>
</gene>
<evidence type="ECO:0000256" key="8">
    <source>
        <dbReference type="ARBA" id="ARBA00023136"/>
    </source>
</evidence>
<feature type="compositionally biased region" description="Low complexity" evidence="16">
    <location>
        <begin position="1"/>
        <end position="36"/>
    </location>
</feature>
<keyword evidence="13" id="KW-1003">Cell membrane</keyword>
<dbReference type="OrthoDB" id="7391503at2"/>
<comment type="subcellular location">
    <subcellularLocation>
        <location evidence="13">Cell inner membrane</location>
        <topology evidence="13">Single-pass membrane protein</topology>
    </subcellularLocation>
    <subcellularLocation>
        <location evidence="12">Endomembrane system</location>
        <topology evidence="12">Single-pass membrane protein</topology>
    </subcellularLocation>
</comment>
<keyword evidence="7 13" id="KW-0406">Ion transport</keyword>
<evidence type="ECO:0000256" key="5">
    <source>
        <dbReference type="ARBA" id="ARBA00022781"/>
    </source>
</evidence>
<evidence type="ECO:0000256" key="6">
    <source>
        <dbReference type="ARBA" id="ARBA00022989"/>
    </source>
</evidence>
<dbReference type="GO" id="GO:0046933">
    <property type="term" value="F:proton-transporting ATP synthase activity, rotational mechanism"/>
    <property type="evidence" value="ECO:0007669"/>
    <property type="project" value="UniProtKB-UniRule"/>
</dbReference>
<dbReference type="PANTHER" id="PTHR33445">
    <property type="entry name" value="ATP SYNTHASE SUBUNIT B', CHLOROPLASTIC"/>
    <property type="match status" value="1"/>
</dbReference>
<dbReference type="Pfam" id="PF00430">
    <property type="entry name" value="ATP-synt_B"/>
    <property type="match status" value="1"/>
</dbReference>
<name>A0A0H3G158_ZYMMA</name>
<comment type="similarity">
    <text evidence="1 13 14">Belongs to the ATPase B chain family.</text>
</comment>
<organism evidence="17 18">
    <name type="scientific">Zymomonas mobilis subsp. mobilis (strain ATCC 10988 / DSM 424 / LMG 404 / NCIMB 8938 / NRRL B-806 / ZM1)</name>
    <dbReference type="NCBI Taxonomy" id="555217"/>
    <lineage>
        <taxon>Bacteria</taxon>
        <taxon>Pseudomonadati</taxon>
        <taxon>Pseudomonadota</taxon>
        <taxon>Alphaproteobacteria</taxon>
        <taxon>Sphingomonadales</taxon>
        <taxon>Zymomonadaceae</taxon>
        <taxon>Zymomonas</taxon>
    </lineage>
</organism>